<keyword evidence="1" id="KW-0347">Helicase</keyword>
<keyword evidence="1" id="KW-0227">DNA damage</keyword>
<keyword evidence="7" id="KW-1185">Reference proteome</keyword>
<dbReference type="GO" id="GO:0016787">
    <property type="term" value="F:hydrolase activity"/>
    <property type="evidence" value="ECO:0007669"/>
    <property type="project" value="UniProtKB-KW"/>
</dbReference>
<dbReference type="CDD" id="cd18809">
    <property type="entry name" value="SF1_C_RecD"/>
    <property type="match status" value="1"/>
</dbReference>
<dbReference type="Gene3D" id="2.40.50.140">
    <property type="entry name" value="Nucleic acid-binding proteins"/>
    <property type="match status" value="1"/>
</dbReference>
<dbReference type="GO" id="GO:0043139">
    <property type="term" value="F:5'-3' DNA helicase activity"/>
    <property type="evidence" value="ECO:0007669"/>
    <property type="project" value="UniProtKB-EC"/>
</dbReference>
<dbReference type="GO" id="GO:0006281">
    <property type="term" value="P:DNA repair"/>
    <property type="evidence" value="ECO:0007669"/>
    <property type="project" value="UniProtKB-KW"/>
</dbReference>
<evidence type="ECO:0000259" key="5">
    <source>
        <dbReference type="Pfam" id="PF21530"/>
    </source>
</evidence>
<protein>
    <recommendedName>
        <fullName evidence="1">ATP-dependent DNA helicase</fullName>
        <ecNumber evidence="1">5.6.2.3</ecNumber>
    </recommendedName>
</protein>
<keyword evidence="1" id="KW-0067">ATP-binding</keyword>
<dbReference type="SUPFAM" id="SSF50249">
    <property type="entry name" value="Nucleic acid-binding proteins"/>
    <property type="match status" value="1"/>
</dbReference>
<dbReference type="InterPro" id="IPR010285">
    <property type="entry name" value="DNA_helicase_pif1-like_DEAD"/>
</dbReference>
<keyword evidence="1" id="KW-0234">DNA repair</keyword>
<evidence type="ECO:0000313" key="7">
    <source>
        <dbReference type="Proteomes" id="UP001372338"/>
    </source>
</evidence>
<dbReference type="InterPro" id="IPR027417">
    <property type="entry name" value="P-loop_NTPase"/>
</dbReference>
<dbReference type="GO" id="GO:0005524">
    <property type="term" value="F:ATP binding"/>
    <property type="evidence" value="ECO:0007669"/>
    <property type="project" value="UniProtKB-KW"/>
</dbReference>
<evidence type="ECO:0000259" key="4">
    <source>
        <dbReference type="Pfam" id="PF05970"/>
    </source>
</evidence>
<comment type="caution">
    <text evidence="6">The sequence shown here is derived from an EMBL/GenBank/DDBJ whole genome shotgun (WGS) entry which is preliminary data.</text>
</comment>
<organism evidence="6 7">
    <name type="scientific">Crotalaria pallida</name>
    <name type="common">Smooth rattlebox</name>
    <name type="synonym">Crotalaria striata</name>
    <dbReference type="NCBI Taxonomy" id="3830"/>
    <lineage>
        <taxon>Eukaryota</taxon>
        <taxon>Viridiplantae</taxon>
        <taxon>Streptophyta</taxon>
        <taxon>Embryophyta</taxon>
        <taxon>Tracheophyta</taxon>
        <taxon>Spermatophyta</taxon>
        <taxon>Magnoliopsida</taxon>
        <taxon>eudicotyledons</taxon>
        <taxon>Gunneridae</taxon>
        <taxon>Pentapetalae</taxon>
        <taxon>rosids</taxon>
        <taxon>fabids</taxon>
        <taxon>Fabales</taxon>
        <taxon>Fabaceae</taxon>
        <taxon>Papilionoideae</taxon>
        <taxon>50 kb inversion clade</taxon>
        <taxon>genistoids sensu lato</taxon>
        <taxon>core genistoids</taxon>
        <taxon>Crotalarieae</taxon>
        <taxon>Crotalaria</taxon>
    </lineage>
</organism>
<feature type="domain" description="DNA helicase Pif1-like 2B" evidence="5">
    <location>
        <begin position="628"/>
        <end position="674"/>
    </location>
</feature>
<dbReference type="Pfam" id="PF05970">
    <property type="entry name" value="PIF1"/>
    <property type="match status" value="1"/>
</dbReference>
<dbReference type="GO" id="GO:0000723">
    <property type="term" value="P:telomere maintenance"/>
    <property type="evidence" value="ECO:0007669"/>
    <property type="project" value="InterPro"/>
</dbReference>
<evidence type="ECO:0000256" key="1">
    <source>
        <dbReference type="RuleBase" id="RU363044"/>
    </source>
</evidence>
<evidence type="ECO:0000313" key="6">
    <source>
        <dbReference type="EMBL" id="KAK7275882.1"/>
    </source>
</evidence>
<keyword evidence="1" id="KW-0378">Hydrolase</keyword>
<dbReference type="EC" id="5.6.2.3" evidence="1"/>
<dbReference type="InterPro" id="IPR049163">
    <property type="entry name" value="Pif1-like_2B_dom"/>
</dbReference>
<keyword evidence="2" id="KW-0472">Membrane</keyword>
<dbReference type="EMBL" id="JAYWIO010000003">
    <property type="protein sequence ID" value="KAK7275882.1"/>
    <property type="molecule type" value="Genomic_DNA"/>
</dbReference>
<comment type="catalytic activity">
    <reaction evidence="1">
        <text>ATP + H2O = ADP + phosphate + H(+)</text>
        <dbReference type="Rhea" id="RHEA:13065"/>
        <dbReference type="ChEBI" id="CHEBI:15377"/>
        <dbReference type="ChEBI" id="CHEBI:15378"/>
        <dbReference type="ChEBI" id="CHEBI:30616"/>
        <dbReference type="ChEBI" id="CHEBI:43474"/>
        <dbReference type="ChEBI" id="CHEBI:456216"/>
        <dbReference type="EC" id="5.6.2.3"/>
    </reaction>
</comment>
<dbReference type="SUPFAM" id="SSF52540">
    <property type="entry name" value="P-loop containing nucleoside triphosphate hydrolases"/>
    <property type="match status" value="2"/>
</dbReference>
<dbReference type="FunFam" id="3.40.50.300:FF:002884">
    <property type="entry name" value="ATP-dependent DNA helicase"/>
    <property type="match status" value="1"/>
</dbReference>
<keyword evidence="2" id="KW-0812">Transmembrane</keyword>
<dbReference type="PANTHER" id="PTHR10492">
    <property type="match status" value="1"/>
</dbReference>
<evidence type="ECO:0000259" key="3">
    <source>
        <dbReference type="Pfam" id="PF02721"/>
    </source>
</evidence>
<evidence type="ECO:0000256" key="2">
    <source>
        <dbReference type="SAM" id="Phobius"/>
    </source>
</evidence>
<comment type="cofactor">
    <cofactor evidence="1">
        <name>Mg(2+)</name>
        <dbReference type="ChEBI" id="CHEBI:18420"/>
    </cofactor>
</comment>
<dbReference type="AlphaFoldDB" id="A0AAN9FG84"/>
<keyword evidence="1" id="KW-0547">Nucleotide-binding</keyword>
<comment type="similarity">
    <text evidence="1">Belongs to the helicase family.</text>
</comment>
<keyword evidence="2" id="KW-1133">Transmembrane helix</keyword>
<dbReference type="InterPro" id="IPR003871">
    <property type="entry name" value="RFA1B/D_OB_1st"/>
</dbReference>
<dbReference type="PANTHER" id="PTHR10492:SF74">
    <property type="entry name" value="ATP-DEPENDENT DNA HELICASE"/>
    <property type="match status" value="1"/>
</dbReference>
<dbReference type="Pfam" id="PF21530">
    <property type="entry name" value="Pif1_2B_dom"/>
    <property type="match status" value="1"/>
</dbReference>
<dbReference type="GO" id="GO:0006310">
    <property type="term" value="P:DNA recombination"/>
    <property type="evidence" value="ECO:0007669"/>
    <property type="project" value="UniProtKB-KW"/>
</dbReference>
<keyword evidence="1" id="KW-0233">DNA recombination</keyword>
<reference evidence="6 7" key="1">
    <citation type="submission" date="2024-01" db="EMBL/GenBank/DDBJ databases">
        <title>The genomes of 5 underutilized Papilionoideae crops provide insights into root nodulation and disease resistanc.</title>
        <authorList>
            <person name="Yuan L."/>
        </authorList>
    </citation>
    <scope>NUCLEOTIDE SEQUENCE [LARGE SCALE GENOMIC DNA]</scope>
    <source>
        <strain evidence="6">ZHUSHIDOU_FW_LH</strain>
        <tissue evidence="6">Leaf</tissue>
    </source>
</reference>
<sequence>MAATGVLEKVDKVSEVDASKESWTLCARVIRMYPAFRFKNPRPYSLEMVLLDESGDKIHASIRKTLIYKFERLLKEGNVYLIFFFGVRKSCGNFLTTRHPYHINFELDTEVKPVSHSNIPRNSFSFVSAADIVKLGDMSPYLVDVIGLLTGYGLEKEILIVGNPTKMNVIEIDLEGSNDNYVEACVPITMKKKKVPADEKEVASEEKNTIESGTNEVMKAHDARQYRLNQMRRKRAASQIGDQNAGQPSYSTPMHIANTSTTNLAGISYEARRHRMNQIRNKRKAAATNDESALSAFTPVTLTTGSPLSRKGKGKTEIKLKALLIFLFLFFPFFVYGYGGTGKTFIWNSLPYAVRLQGNIVLNVASSGIASLLLPGGRTAHSRFSIPLTANESSTCNIQQGSFKAELLTHTSLIIWDEAPMVNRFCFEALDRTLRDIMSLQSIDNKNKPFGGKVVVLGGDFRQILPVVPNGRRHDIVSAAINSSDLWKHCKVLNLTTNMRLLTSTENTSIEEIKEFGNWILSIGDGNIGLIEDDHAVVNLPDELLIMDADDSLIKLVQFAYPDLLQNIKNYKFFEERTILAPRLDNVEQINDLILSLIPGEEKEYLSSDTPCISDMDDDIHVEWFTTEFLNDIKISGLSNHKLVLKVGVPVMLLRNIDQANGICNGTRLIVTYLGKNVIGATVVTGRSSGTKVLIPRMSLIPTDSSLPLKFERRQFPLVLCFAMTINKSQGQSLSHVGLYLPKPVFTHGQLYVALSRVRNKRGLKILILDDEGKPTNSTLNVVYKEIFAKVK</sequence>
<dbReference type="Proteomes" id="UP001372338">
    <property type="component" value="Unassembled WGS sequence"/>
</dbReference>
<proteinExistence type="inferred from homology"/>
<feature type="transmembrane region" description="Helical" evidence="2">
    <location>
        <begin position="318"/>
        <end position="336"/>
    </location>
</feature>
<feature type="domain" description="DNA helicase Pif1-like DEAD-box helicase" evidence="4">
    <location>
        <begin position="333"/>
        <end position="529"/>
    </location>
</feature>
<gene>
    <name evidence="6" type="ORF">RIF29_17008</name>
</gene>
<feature type="domain" description="Replication protein A 70 kDa DNA-binding subunit B/D first OB fold" evidence="3">
    <location>
        <begin position="11"/>
        <end position="113"/>
    </location>
</feature>
<name>A0AAN9FG84_CROPI</name>
<dbReference type="Gene3D" id="3.40.50.300">
    <property type="entry name" value="P-loop containing nucleotide triphosphate hydrolases"/>
    <property type="match status" value="2"/>
</dbReference>
<accession>A0AAN9FG84</accession>
<dbReference type="CDD" id="cd04480">
    <property type="entry name" value="RPA1_DBD_A_like"/>
    <property type="match status" value="1"/>
</dbReference>
<dbReference type="InterPro" id="IPR012340">
    <property type="entry name" value="NA-bd_OB-fold"/>
</dbReference>
<dbReference type="Pfam" id="PF02721">
    <property type="entry name" value="DUF223"/>
    <property type="match status" value="1"/>
</dbReference>